<gene>
    <name evidence="1" type="ORF">DLJ53_13885</name>
</gene>
<comment type="caution">
    <text evidence="1">The sequence shown here is derived from an EMBL/GenBank/DDBJ whole genome shotgun (WGS) entry which is preliminary data.</text>
</comment>
<dbReference type="EMBL" id="QHHQ01000002">
    <property type="protein sequence ID" value="RAI02441.1"/>
    <property type="molecule type" value="Genomic_DNA"/>
</dbReference>
<accession>A0A8B2NTZ9</accession>
<dbReference type="RefSeq" id="WP_111346054.1">
    <property type="nucleotide sequence ID" value="NZ_JAIWKD010000002.1"/>
</dbReference>
<protein>
    <submittedName>
        <fullName evidence="1">Uncharacterized protein</fullName>
    </submittedName>
</protein>
<proteinExistence type="predicted"/>
<dbReference type="Proteomes" id="UP000249590">
    <property type="component" value="Unassembled WGS sequence"/>
</dbReference>
<dbReference type="OrthoDB" id="8125412at2"/>
<evidence type="ECO:0000313" key="1">
    <source>
        <dbReference type="EMBL" id="RAI02441.1"/>
    </source>
</evidence>
<sequence length="249" mass="27303">MSDTVEMPEGGYAYMPGVFQYSCGVGALPGFEIRRVRFDAPVPLADGFERIKAHLEGESRPLASFCACELRSPGQFSEEGFRAFNELYCGTLEAWGIYKDGINPVARSNVCPELGAPATPSFHAFSYTVPSGVEGTFVIAGSGEVPEGMNNYFDHVVARGDQSPEGMRAKARHVLGEMERRMAPFGKGWADTTAAQIYTVFPIHSFLAEELVARGAARHGATWHFARPPIVALDYEMDTRRVVDERVIV</sequence>
<dbReference type="AlphaFoldDB" id="A0A8B2NTZ9"/>
<organism evidence="1 2">
    <name type="scientific">Acuticoccus sediminis</name>
    <dbReference type="NCBI Taxonomy" id="2184697"/>
    <lineage>
        <taxon>Bacteria</taxon>
        <taxon>Pseudomonadati</taxon>
        <taxon>Pseudomonadota</taxon>
        <taxon>Alphaproteobacteria</taxon>
        <taxon>Hyphomicrobiales</taxon>
        <taxon>Amorphaceae</taxon>
        <taxon>Acuticoccus</taxon>
    </lineage>
</organism>
<evidence type="ECO:0000313" key="2">
    <source>
        <dbReference type="Proteomes" id="UP000249590"/>
    </source>
</evidence>
<name>A0A8B2NTZ9_9HYPH</name>
<keyword evidence="2" id="KW-1185">Reference proteome</keyword>
<reference evidence="1 2" key="1">
    <citation type="submission" date="2018-05" db="EMBL/GenBank/DDBJ databases">
        <title>Acuticoccus sediminis sp. nov., isolated from deep-sea sediment of Indian Ocean.</title>
        <authorList>
            <person name="Liu X."/>
            <person name="Lai Q."/>
            <person name="Du Y."/>
            <person name="Sun F."/>
            <person name="Zhang X."/>
            <person name="Wang S."/>
            <person name="Shao Z."/>
        </authorList>
    </citation>
    <scope>NUCLEOTIDE SEQUENCE [LARGE SCALE GENOMIC DNA]</scope>
    <source>
        <strain evidence="1 2">PTG4-2</strain>
    </source>
</reference>